<evidence type="ECO:0000313" key="2">
    <source>
        <dbReference type="EMBL" id="AYF75133.1"/>
    </source>
</evidence>
<protein>
    <submittedName>
        <fullName evidence="2">DUF397 domain-containing protein</fullName>
    </submittedName>
</protein>
<proteinExistence type="predicted"/>
<gene>
    <name evidence="2" type="ORF">D7D52_16105</name>
</gene>
<dbReference type="EMBL" id="CP032568">
    <property type="protein sequence ID" value="AYF75133.1"/>
    <property type="molecule type" value="Genomic_DNA"/>
</dbReference>
<dbReference type="OrthoDB" id="4299240at2"/>
<dbReference type="AlphaFoldDB" id="A0A386ZD80"/>
<evidence type="ECO:0000313" key="3">
    <source>
        <dbReference type="Proteomes" id="UP000267164"/>
    </source>
</evidence>
<sequence>MTDDLSGATWFKSSYSGDKADCVETAFLPGSLVGVRDSKDAVGSALIFSAREWETFIGGVVGGKYDC</sequence>
<name>A0A386ZD80_9NOCA</name>
<dbReference type="Pfam" id="PF04149">
    <property type="entry name" value="DUF397"/>
    <property type="match status" value="1"/>
</dbReference>
<organism evidence="2 3">
    <name type="scientific">Nocardia yunnanensis</name>
    <dbReference type="NCBI Taxonomy" id="2382165"/>
    <lineage>
        <taxon>Bacteria</taxon>
        <taxon>Bacillati</taxon>
        <taxon>Actinomycetota</taxon>
        <taxon>Actinomycetes</taxon>
        <taxon>Mycobacteriales</taxon>
        <taxon>Nocardiaceae</taxon>
        <taxon>Nocardia</taxon>
    </lineage>
</organism>
<dbReference type="Proteomes" id="UP000267164">
    <property type="component" value="Chromosome"/>
</dbReference>
<reference evidence="2 3" key="1">
    <citation type="submission" date="2018-09" db="EMBL/GenBank/DDBJ databases">
        <title>Nocardia yunnanensis sp. nov., an actinomycete isolated from a soil sample.</title>
        <authorList>
            <person name="Zhang J."/>
        </authorList>
    </citation>
    <scope>NUCLEOTIDE SEQUENCE [LARGE SCALE GENOMIC DNA]</scope>
    <source>
        <strain evidence="2 3">CFHS0054</strain>
    </source>
</reference>
<accession>A0A386ZD80</accession>
<dbReference type="RefSeq" id="WP_120737341.1">
    <property type="nucleotide sequence ID" value="NZ_CP032568.1"/>
</dbReference>
<dbReference type="InterPro" id="IPR007278">
    <property type="entry name" value="DUF397"/>
</dbReference>
<feature type="domain" description="DUF397" evidence="1">
    <location>
        <begin position="8"/>
        <end position="60"/>
    </location>
</feature>
<dbReference type="KEGG" id="nyu:D7D52_16105"/>
<keyword evidence="3" id="KW-1185">Reference proteome</keyword>
<evidence type="ECO:0000259" key="1">
    <source>
        <dbReference type="Pfam" id="PF04149"/>
    </source>
</evidence>